<evidence type="ECO:0000256" key="1">
    <source>
        <dbReference type="SAM" id="Phobius"/>
    </source>
</evidence>
<keyword evidence="1" id="KW-0472">Membrane</keyword>
<keyword evidence="1" id="KW-0812">Transmembrane</keyword>
<organism evidence="2 3">
    <name type="scientific">Scophthalmus maximus</name>
    <name type="common">Turbot</name>
    <name type="synonym">Psetta maxima</name>
    <dbReference type="NCBI Taxonomy" id="52904"/>
    <lineage>
        <taxon>Eukaryota</taxon>
        <taxon>Metazoa</taxon>
        <taxon>Chordata</taxon>
        <taxon>Craniata</taxon>
        <taxon>Vertebrata</taxon>
        <taxon>Euteleostomi</taxon>
        <taxon>Actinopterygii</taxon>
        <taxon>Neopterygii</taxon>
        <taxon>Teleostei</taxon>
        <taxon>Neoteleostei</taxon>
        <taxon>Acanthomorphata</taxon>
        <taxon>Carangaria</taxon>
        <taxon>Pleuronectiformes</taxon>
        <taxon>Pleuronectoidei</taxon>
        <taxon>Scophthalmidae</taxon>
        <taxon>Scophthalmus</taxon>
    </lineage>
</organism>
<sequence length="89" mass="10422">MRVALRVFLSLTAPPLDVSDRRRIRSQSRVFQTEVNIHRWMDGRDFDQSTCEFNIGLIFLLAGSEIYVLVWLFGTFMMLFLDATQMCPM</sequence>
<reference evidence="2 3" key="1">
    <citation type="submission" date="2019-06" db="EMBL/GenBank/DDBJ databases">
        <title>Draft genomes of female and male turbot (Scophthalmus maximus).</title>
        <authorList>
            <person name="Xu H."/>
            <person name="Xu X.-W."/>
            <person name="Shao C."/>
            <person name="Chen S."/>
        </authorList>
    </citation>
    <scope>NUCLEOTIDE SEQUENCE [LARGE SCALE GENOMIC DNA]</scope>
    <source>
        <strain evidence="2">Ysfricsl-2016a</strain>
        <tissue evidence="2">Blood</tissue>
    </source>
</reference>
<gene>
    <name evidence="2" type="ORF">F2P81_015782</name>
</gene>
<dbReference type="AlphaFoldDB" id="A0A6A4SDD1"/>
<protein>
    <submittedName>
        <fullName evidence="2">Uncharacterized protein</fullName>
    </submittedName>
</protein>
<name>A0A6A4SDD1_SCOMX</name>
<evidence type="ECO:0000313" key="2">
    <source>
        <dbReference type="EMBL" id="KAF0031227.1"/>
    </source>
</evidence>
<comment type="caution">
    <text evidence="2">The sequence shown here is derived from an EMBL/GenBank/DDBJ whole genome shotgun (WGS) entry which is preliminary data.</text>
</comment>
<keyword evidence="1" id="KW-1133">Transmembrane helix</keyword>
<feature type="transmembrane region" description="Helical" evidence="1">
    <location>
        <begin position="55"/>
        <end position="81"/>
    </location>
</feature>
<dbReference type="EMBL" id="VEVO01000014">
    <property type="protein sequence ID" value="KAF0031227.1"/>
    <property type="molecule type" value="Genomic_DNA"/>
</dbReference>
<proteinExistence type="predicted"/>
<dbReference type="Proteomes" id="UP000438429">
    <property type="component" value="Unassembled WGS sequence"/>
</dbReference>
<evidence type="ECO:0000313" key="3">
    <source>
        <dbReference type="Proteomes" id="UP000438429"/>
    </source>
</evidence>
<accession>A0A6A4SDD1</accession>